<evidence type="ECO:0000256" key="1">
    <source>
        <dbReference type="ARBA" id="ARBA00004370"/>
    </source>
</evidence>
<evidence type="ECO:0000313" key="7">
    <source>
        <dbReference type="EMBL" id="CAH0104490.1"/>
    </source>
</evidence>
<keyword evidence="8" id="KW-1185">Reference proteome</keyword>
<proteinExistence type="predicted"/>
<evidence type="ECO:0000256" key="5">
    <source>
        <dbReference type="SAM" id="Phobius"/>
    </source>
</evidence>
<comment type="caution">
    <text evidence="7">The sequence shown here is derived from an EMBL/GenBank/DDBJ whole genome shotgun (WGS) entry which is preliminary data.</text>
</comment>
<evidence type="ECO:0000256" key="4">
    <source>
        <dbReference type="ARBA" id="ARBA00023136"/>
    </source>
</evidence>
<keyword evidence="4 5" id="KW-0472">Membrane</keyword>
<dbReference type="EMBL" id="CAKKLH010000144">
    <property type="protein sequence ID" value="CAH0104490.1"/>
    <property type="molecule type" value="Genomic_DNA"/>
</dbReference>
<evidence type="ECO:0000313" key="8">
    <source>
        <dbReference type="Proteomes" id="UP000789390"/>
    </source>
</evidence>
<feature type="domain" description="Fatty acid hydroxylase" evidence="6">
    <location>
        <begin position="157"/>
        <end position="279"/>
    </location>
</feature>
<keyword evidence="2 5" id="KW-0812">Transmembrane</keyword>
<organism evidence="7 8">
    <name type="scientific">Daphnia galeata</name>
    <dbReference type="NCBI Taxonomy" id="27404"/>
    <lineage>
        <taxon>Eukaryota</taxon>
        <taxon>Metazoa</taxon>
        <taxon>Ecdysozoa</taxon>
        <taxon>Arthropoda</taxon>
        <taxon>Crustacea</taxon>
        <taxon>Branchiopoda</taxon>
        <taxon>Diplostraca</taxon>
        <taxon>Cladocera</taxon>
        <taxon>Anomopoda</taxon>
        <taxon>Daphniidae</taxon>
        <taxon>Daphnia</taxon>
    </lineage>
</organism>
<dbReference type="AlphaFoldDB" id="A0A8J2WEM8"/>
<dbReference type="GO" id="GO:0016491">
    <property type="term" value="F:oxidoreductase activity"/>
    <property type="evidence" value="ECO:0007669"/>
    <property type="project" value="InterPro"/>
</dbReference>
<accession>A0A8J2WEM8</accession>
<dbReference type="PANTHER" id="PTHR11863">
    <property type="entry name" value="STEROL DESATURASE"/>
    <property type="match status" value="1"/>
</dbReference>
<dbReference type="OrthoDB" id="408954at2759"/>
<gene>
    <name evidence="7" type="ORF">DGAL_LOCUS7397</name>
</gene>
<dbReference type="GO" id="GO:0008610">
    <property type="term" value="P:lipid biosynthetic process"/>
    <property type="evidence" value="ECO:0007669"/>
    <property type="project" value="InterPro"/>
</dbReference>
<evidence type="ECO:0000256" key="2">
    <source>
        <dbReference type="ARBA" id="ARBA00022692"/>
    </source>
</evidence>
<name>A0A8J2WEM8_9CRUS</name>
<dbReference type="Proteomes" id="UP000789390">
    <property type="component" value="Unassembled WGS sequence"/>
</dbReference>
<reference evidence="7" key="1">
    <citation type="submission" date="2021-11" db="EMBL/GenBank/DDBJ databases">
        <authorList>
            <person name="Schell T."/>
        </authorList>
    </citation>
    <scope>NUCLEOTIDE SEQUENCE</scope>
    <source>
        <strain evidence="7">M5</strain>
    </source>
</reference>
<dbReference type="InterPro" id="IPR050307">
    <property type="entry name" value="Sterol_Desaturase_Related"/>
</dbReference>
<dbReference type="GO" id="GO:0005506">
    <property type="term" value="F:iron ion binding"/>
    <property type="evidence" value="ECO:0007669"/>
    <property type="project" value="InterPro"/>
</dbReference>
<comment type="subcellular location">
    <subcellularLocation>
        <location evidence="1">Membrane</location>
    </subcellularLocation>
</comment>
<dbReference type="InterPro" id="IPR006694">
    <property type="entry name" value="Fatty_acid_hydroxylase"/>
</dbReference>
<sequence length="306" mass="35782">MKLKHWMGQSTAACLLVFIAVFYGQHLVTKLRHFRELSGVVLDSQWKTILEFFGNDDFLFIRCVLSITIPFWTVGGMFMFMDYFNWPKWVRKYKVQPGTNEPVDLNKLKETIKVVLINQWTIGNPLLFITYVVKKMTNTMPGIQELPTLERFLIEMAVLFIVDEIALYYVHRIMHHPKLYSWVHKKHHEWKAPIAVSVVYTTKTENLMITAGTGLGPMMMNPHLVTLWVWYALVNVRGLKNHSGYDFPWLPTPEDHDYHHMASNACFGRTLALDWLHGTDKGFRDYQARKKEKHSASNRQLHNKSG</sequence>
<evidence type="ECO:0000259" key="6">
    <source>
        <dbReference type="Pfam" id="PF04116"/>
    </source>
</evidence>
<feature type="transmembrane region" description="Helical" evidence="5">
    <location>
        <begin position="59"/>
        <end position="84"/>
    </location>
</feature>
<protein>
    <recommendedName>
        <fullName evidence="6">Fatty acid hydroxylase domain-containing protein</fullName>
    </recommendedName>
</protein>
<dbReference type="Pfam" id="PF04116">
    <property type="entry name" value="FA_hydroxylase"/>
    <property type="match status" value="1"/>
</dbReference>
<dbReference type="GO" id="GO:0016020">
    <property type="term" value="C:membrane"/>
    <property type="evidence" value="ECO:0007669"/>
    <property type="project" value="UniProtKB-SubCell"/>
</dbReference>
<feature type="transmembrane region" description="Helical" evidence="5">
    <location>
        <begin position="114"/>
        <end position="132"/>
    </location>
</feature>
<evidence type="ECO:0000256" key="3">
    <source>
        <dbReference type="ARBA" id="ARBA00022989"/>
    </source>
</evidence>
<feature type="transmembrane region" description="Helical" evidence="5">
    <location>
        <begin position="152"/>
        <end position="170"/>
    </location>
</feature>
<keyword evidence="3 5" id="KW-1133">Transmembrane helix</keyword>